<evidence type="ECO:0000313" key="5">
    <source>
        <dbReference type="Proteomes" id="UP001151071"/>
    </source>
</evidence>
<sequence>MQQEERLAAVLSHLQQHHRITVEQMCDRFGISRDSARRDLVKLEERGEIIRVRGGAVLPTLTKHVQSYEERLNNPAGKREIGRVAASLIHSGDYLLLDTATTVQFAAEWMSAEPHVVVTNSIDVADIFSRKRSAEIHLLGGQLNVWHRGLFGPKTIAALRDMRVDKLLLGACGITPEGLTAHTVDEAYVKMAMLECADQVIVLADSSKFGKRLFHKVCGLDKIDIVVTDAEPAEEVRAALEQAGVELLVASRSAEQGRGES</sequence>
<proteinExistence type="predicted"/>
<dbReference type="SMART" id="SM00420">
    <property type="entry name" value="HTH_DEOR"/>
    <property type="match status" value="1"/>
</dbReference>
<dbReference type="Proteomes" id="UP001151071">
    <property type="component" value="Unassembled WGS sequence"/>
</dbReference>
<evidence type="ECO:0000256" key="2">
    <source>
        <dbReference type="ARBA" id="ARBA00023163"/>
    </source>
</evidence>
<comment type="caution">
    <text evidence="4">The sequence shown here is derived from an EMBL/GenBank/DDBJ whole genome shotgun (WGS) entry which is preliminary data.</text>
</comment>
<dbReference type="Gene3D" id="1.10.10.10">
    <property type="entry name" value="Winged helix-like DNA-binding domain superfamily/Winged helix DNA-binding domain"/>
    <property type="match status" value="1"/>
</dbReference>
<gene>
    <name evidence="4" type="ORF">O3V59_16570</name>
</gene>
<evidence type="ECO:0000256" key="1">
    <source>
        <dbReference type="ARBA" id="ARBA00023015"/>
    </source>
</evidence>
<keyword evidence="1" id="KW-0805">Transcription regulation</keyword>
<name>A0A9X3Z4K6_9BACL</name>
<protein>
    <submittedName>
        <fullName evidence="4">DeoR/GlpR family DNA-binding transcription regulator</fullName>
    </submittedName>
</protein>
<reference evidence="4" key="1">
    <citation type="submission" date="2022-12" db="EMBL/GenBank/DDBJ databases">
        <title>Draft genome sequence of the thermophilic strain Brevibacillus thermoruber HT42, isolated from Los Humeros, Puebla, Mexico, with biotechnological potential.</title>
        <authorList>
            <person name="Lara Sanchez J."/>
            <person name="Solis Palacios R."/>
            <person name="Bustos Baena A.S."/>
            <person name="Ruz Baez A.E."/>
            <person name="Espinosa Luna G."/>
            <person name="Oliart Ros R.M."/>
        </authorList>
    </citation>
    <scope>NUCLEOTIDE SEQUENCE</scope>
    <source>
        <strain evidence="4">HT42</strain>
    </source>
</reference>
<dbReference type="Pfam" id="PF08220">
    <property type="entry name" value="HTH_DeoR"/>
    <property type="match status" value="1"/>
</dbReference>
<feature type="domain" description="HTH deoR-type" evidence="3">
    <location>
        <begin position="3"/>
        <end position="58"/>
    </location>
</feature>
<accession>A0A9X3Z4K6</accession>
<dbReference type="PANTHER" id="PTHR30363:SF51">
    <property type="entry name" value="HTH-TYPE TRANSCRIPTIONAL REPRESSOR GLCR"/>
    <property type="match status" value="1"/>
</dbReference>
<dbReference type="InterPro" id="IPR001034">
    <property type="entry name" value="DeoR_HTH"/>
</dbReference>
<evidence type="ECO:0000313" key="4">
    <source>
        <dbReference type="EMBL" id="MDA5109982.1"/>
    </source>
</evidence>
<dbReference type="InterPro" id="IPR014036">
    <property type="entry name" value="DeoR-like_C"/>
</dbReference>
<keyword evidence="5" id="KW-1185">Reference proteome</keyword>
<dbReference type="InterPro" id="IPR050313">
    <property type="entry name" value="Carb_Metab_HTH_regulators"/>
</dbReference>
<dbReference type="PROSITE" id="PS51000">
    <property type="entry name" value="HTH_DEOR_2"/>
    <property type="match status" value="1"/>
</dbReference>
<dbReference type="AlphaFoldDB" id="A0A9X3Z4K6"/>
<dbReference type="InterPro" id="IPR036390">
    <property type="entry name" value="WH_DNA-bd_sf"/>
</dbReference>
<dbReference type="SMART" id="SM01134">
    <property type="entry name" value="DeoRC"/>
    <property type="match status" value="1"/>
</dbReference>
<evidence type="ECO:0000259" key="3">
    <source>
        <dbReference type="PROSITE" id="PS51000"/>
    </source>
</evidence>
<dbReference type="InterPro" id="IPR037171">
    <property type="entry name" value="NagB/RpiA_transferase-like"/>
</dbReference>
<organism evidence="4 5">
    <name type="scientific">Brevibacillus thermoruber</name>
    <dbReference type="NCBI Taxonomy" id="33942"/>
    <lineage>
        <taxon>Bacteria</taxon>
        <taxon>Bacillati</taxon>
        <taxon>Bacillota</taxon>
        <taxon>Bacilli</taxon>
        <taxon>Bacillales</taxon>
        <taxon>Paenibacillaceae</taxon>
        <taxon>Brevibacillus</taxon>
    </lineage>
</organism>
<dbReference type="InterPro" id="IPR036388">
    <property type="entry name" value="WH-like_DNA-bd_sf"/>
</dbReference>
<dbReference type="SUPFAM" id="SSF100950">
    <property type="entry name" value="NagB/RpiA/CoA transferase-like"/>
    <property type="match status" value="1"/>
</dbReference>
<keyword evidence="4" id="KW-0238">DNA-binding</keyword>
<dbReference type="PANTHER" id="PTHR30363">
    <property type="entry name" value="HTH-TYPE TRANSCRIPTIONAL REGULATOR SRLR-RELATED"/>
    <property type="match status" value="1"/>
</dbReference>
<keyword evidence="2" id="KW-0804">Transcription</keyword>
<dbReference type="GO" id="GO:0003677">
    <property type="term" value="F:DNA binding"/>
    <property type="evidence" value="ECO:0007669"/>
    <property type="project" value="UniProtKB-KW"/>
</dbReference>
<dbReference type="GO" id="GO:0003700">
    <property type="term" value="F:DNA-binding transcription factor activity"/>
    <property type="evidence" value="ECO:0007669"/>
    <property type="project" value="InterPro"/>
</dbReference>
<dbReference type="SUPFAM" id="SSF46785">
    <property type="entry name" value="Winged helix' DNA-binding domain"/>
    <property type="match status" value="1"/>
</dbReference>
<dbReference type="EMBL" id="JAPYYP010000024">
    <property type="protein sequence ID" value="MDA5109982.1"/>
    <property type="molecule type" value="Genomic_DNA"/>
</dbReference>
<dbReference type="RefSeq" id="WP_271140585.1">
    <property type="nucleotide sequence ID" value="NZ_JAPYYP010000024.1"/>
</dbReference>
<dbReference type="Gene3D" id="3.40.50.1360">
    <property type="match status" value="1"/>
</dbReference>
<dbReference type="Pfam" id="PF00455">
    <property type="entry name" value="DeoRC"/>
    <property type="match status" value="1"/>
</dbReference>